<dbReference type="CDD" id="cd06604">
    <property type="entry name" value="GH31_glucosidase_II_MalA"/>
    <property type="match status" value="1"/>
</dbReference>
<dbReference type="InterPro" id="IPR000322">
    <property type="entry name" value="Glyco_hydro_31_TIM"/>
</dbReference>
<dbReference type="PANTHER" id="PTHR22762">
    <property type="entry name" value="ALPHA-GLUCOSIDASE"/>
    <property type="match status" value="1"/>
</dbReference>
<dbReference type="InterPro" id="IPR025887">
    <property type="entry name" value="Glyco_hydro_31_N_dom"/>
</dbReference>
<dbReference type="KEGG" id="blr:BRLA_c041990"/>
<evidence type="ECO:0000256" key="1">
    <source>
        <dbReference type="ARBA" id="ARBA00007806"/>
    </source>
</evidence>
<dbReference type="CDD" id="cd14752">
    <property type="entry name" value="GH31_N"/>
    <property type="match status" value="1"/>
</dbReference>
<keyword evidence="10" id="KW-1185">Reference proteome</keyword>
<dbReference type="Gene3D" id="2.60.40.1760">
    <property type="entry name" value="glycosyl hydrolase (family 31)"/>
    <property type="match status" value="1"/>
</dbReference>
<dbReference type="RefSeq" id="WP_003334518.1">
    <property type="nucleotide sequence ID" value="NZ_CP007806.1"/>
</dbReference>
<dbReference type="EMBL" id="CP007806">
    <property type="protein sequence ID" value="AIG28474.1"/>
    <property type="molecule type" value="Genomic_DNA"/>
</dbReference>
<dbReference type="PROSITE" id="PS00129">
    <property type="entry name" value="GLYCOSYL_HYDROL_F31_1"/>
    <property type="match status" value="1"/>
</dbReference>
<dbReference type="InterPro" id="IPR030458">
    <property type="entry name" value="Glyco_hydro_31_AS"/>
</dbReference>
<feature type="domain" description="DUF5110" evidence="7">
    <location>
        <begin position="688"/>
        <end position="756"/>
    </location>
</feature>
<evidence type="ECO:0000256" key="4">
    <source>
        <dbReference type="RuleBase" id="RU361185"/>
    </source>
</evidence>
<dbReference type="InterPro" id="IPR033403">
    <property type="entry name" value="DUF5110"/>
</dbReference>
<feature type="domain" description="Glycosyl hydrolase family 31 C-terminal" evidence="8">
    <location>
        <begin position="586"/>
        <end position="672"/>
    </location>
</feature>
<proteinExistence type="inferred from homology"/>
<evidence type="ECO:0000256" key="3">
    <source>
        <dbReference type="ARBA" id="ARBA00023295"/>
    </source>
</evidence>
<gene>
    <name evidence="9" type="ORF">BRLA_c041990</name>
</gene>
<keyword evidence="3 4" id="KW-0326">Glycosidase</keyword>
<keyword evidence="2 4" id="KW-0378">Hydrolase</keyword>
<feature type="domain" description="Glycoside hydrolase family 31 TIM barrel" evidence="5">
    <location>
        <begin position="254"/>
        <end position="578"/>
    </location>
</feature>
<evidence type="ECO:0000313" key="10">
    <source>
        <dbReference type="Proteomes" id="UP000005850"/>
    </source>
</evidence>
<dbReference type="GO" id="GO:0061634">
    <property type="term" value="F:alpha-D-xyloside xylohydrolase"/>
    <property type="evidence" value="ECO:0007669"/>
    <property type="project" value="UniProtKB-EC"/>
</dbReference>
<dbReference type="SUPFAM" id="SSF51445">
    <property type="entry name" value="(Trans)glycosidases"/>
    <property type="match status" value="1"/>
</dbReference>
<dbReference type="HOGENOM" id="CLU_000631_7_2_9"/>
<dbReference type="InterPro" id="IPR013780">
    <property type="entry name" value="Glyco_hydro_b"/>
</dbReference>
<comment type="similarity">
    <text evidence="1 4">Belongs to the glycosyl hydrolase 31 family.</text>
</comment>
<dbReference type="InterPro" id="IPR011013">
    <property type="entry name" value="Gal_mutarotase_sf_dom"/>
</dbReference>
<evidence type="ECO:0000259" key="7">
    <source>
        <dbReference type="Pfam" id="PF17137"/>
    </source>
</evidence>
<dbReference type="SUPFAM" id="SSF51011">
    <property type="entry name" value="Glycosyl hydrolase domain"/>
    <property type="match status" value="1"/>
</dbReference>
<name>A0A075R9C2_BRELA</name>
<dbReference type="Pfam" id="PF01055">
    <property type="entry name" value="Glyco_hydro_31_2nd"/>
    <property type="match status" value="1"/>
</dbReference>
<dbReference type="GO" id="GO:0030246">
    <property type="term" value="F:carbohydrate binding"/>
    <property type="evidence" value="ECO:0007669"/>
    <property type="project" value="InterPro"/>
</dbReference>
<dbReference type="Pfam" id="PF21365">
    <property type="entry name" value="Glyco_hydro_31_3rd"/>
    <property type="match status" value="1"/>
</dbReference>
<dbReference type="InterPro" id="IPR048395">
    <property type="entry name" value="Glyco_hydro_31_C"/>
</dbReference>
<sequence length="787" mass="90680">MQDTSFAIHPGNEQASNSNQYYDIGALLDYEKTDLFHFRCERGWVSLSFYADDIVRITMKPLSKPTLESSFALIKASQDVHTICEDHDQYLLIKAAGLHLKINKNPFRISAYDPLGRLLVAEGERGMAFTQKQEIICFKEMDAADHFYGFGEKTGFLDKRGENMTMWNTDVFAPHNPETDALYESIPYFMTIRNGFAHGIFFDNTYRSVFDLKSSQTRYSFGAEGGELDYYILAGPTPKDVITQYTTLTGRMDIPPKWALGYHQSRYSYKNEQEVRELVRNFKHKEIPVDAIYLDIHYMDGYRVFTFDYDRFPHAHSLIQELKAEGINIVPIVDPGVKQDAEYPIYQEGVRENHFCKYLDGNIYVGEVWPGISAFPDFSNTNVRKWWGQKQKFYTDMGIEGIWNDMNEPAVFNETKTMDLSVIHENDGNPKTHRELHNIYGLLMGEATYTGLKEQLSGKRPFVLTRAGYAGVQRYAAVWTGDNRSFWEHMQMAIPMCMNLGLSGVPFTGPDVGGFAHDTTGELLTRWTQLGTFTPYFRNHSNLGTVAQEPWAFGEEVEMITKKYIELRYKWLPHLYTLFREAHQTGLPVMRPLVLEYPNDPHTSNLSDQFLIGENVLIAPITRPATYHRVVYLPEGTWYDYWTDTKFAGGKHIMVSAPLDTLPIFVKEGAIIPEAPAKLSTKVPDEQIMIHLYPSQQQSEYILYEDDGNTFSYQNNQYLERKITCHHDENQVEINIEDIYTGYSPSWKSMIVHVHGVDTMKTIYVNGQEVKGSYLKDKQIFTFELNQ</sequence>
<dbReference type="EC" id="3.2.1.177" evidence="9"/>
<dbReference type="Proteomes" id="UP000005850">
    <property type="component" value="Chromosome"/>
</dbReference>
<evidence type="ECO:0000259" key="5">
    <source>
        <dbReference type="Pfam" id="PF01055"/>
    </source>
</evidence>
<accession>A0A075R9C2</accession>
<dbReference type="STRING" id="1042163.BRLA_c041990"/>
<evidence type="ECO:0000313" key="9">
    <source>
        <dbReference type="EMBL" id="AIG28474.1"/>
    </source>
</evidence>
<dbReference type="Gene3D" id="3.20.20.80">
    <property type="entry name" value="Glycosidases"/>
    <property type="match status" value="2"/>
</dbReference>
<dbReference type="InterPro" id="IPR017853">
    <property type="entry name" value="GH"/>
</dbReference>
<protein>
    <submittedName>
        <fullName evidence="9">Alpha-xylosidase</fullName>
        <ecNumber evidence="9">3.2.1.177</ecNumber>
    </submittedName>
</protein>
<dbReference type="PANTHER" id="PTHR22762:SF166">
    <property type="entry name" value="ALPHA-GLUCOSIDASE"/>
    <property type="match status" value="1"/>
</dbReference>
<dbReference type="Pfam" id="PF13802">
    <property type="entry name" value="Gal_mutarotas_2"/>
    <property type="match status" value="1"/>
</dbReference>
<dbReference type="AlphaFoldDB" id="A0A075R9C2"/>
<reference evidence="9 10" key="1">
    <citation type="journal article" date="2011" name="J. Bacteriol.">
        <title>Genome sequence of Brevibacillus laterosporus LMG 15441, a pathogen of invertebrates.</title>
        <authorList>
            <person name="Djukic M."/>
            <person name="Poehlein A."/>
            <person name="Thurmer A."/>
            <person name="Daniel R."/>
        </authorList>
    </citation>
    <scope>NUCLEOTIDE SEQUENCE [LARGE SCALE GENOMIC DNA]</scope>
    <source>
        <strain evidence="9 10">LMG 15441</strain>
    </source>
</reference>
<dbReference type="SUPFAM" id="SSF74650">
    <property type="entry name" value="Galactose mutarotase-like"/>
    <property type="match status" value="1"/>
</dbReference>
<feature type="domain" description="Glycoside hydrolase family 31 N-terminal" evidence="6">
    <location>
        <begin position="45"/>
        <end position="211"/>
    </location>
</feature>
<dbReference type="Gene3D" id="2.60.40.1180">
    <property type="entry name" value="Golgi alpha-mannosidase II"/>
    <property type="match status" value="2"/>
</dbReference>
<evidence type="ECO:0000259" key="8">
    <source>
        <dbReference type="Pfam" id="PF21365"/>
    </source>
</evidence>
<organism evidence="9 10">
    <name type="scientific">Brevibacillus laterosporus LMG 15441</name>
    <dbReference type="NCBI Taxonomy" id="1042163"/>
    <lineage>
        <taxon>Bacteria</taxon>
        <taxon>Bacillati</taxon>
        <taxon>Bacillota</taxon>
        <taxon>Bacilli</taxon>
        <taxon>Bacillales</taxon>
        <taxon>Paenibacillaceae</taxon>
        <taxon>Brevibacillus</taxon>
    </lineage>
</organism>
<dbReference type="Pfam" id="PF17137">
    <property type="entry name" value="DUF5110"/>
    <property type="match status" value="1"/>
</dbReference>
<dbReference type="eggNOG" id="COG1501">
    <property type="taxonomic scope" value="Bacteria"/>
</dbReference>
<evidence type="ECO:0000259" key="6">
    <source>
        <dbReference type="Pfam" id="PF13802"/>
    </source>
</evidence>
<dbReference type="GO" id="GO:0005975">
    <property type="term" value="P:carbohydrate metabolic process"/>
    <property type="evidence" value="ECO:0007669"/>
    <property type="project" value="InterPro"/>
</dbReference>
<evidence type="ECO:0000256" key="2">
    <source>
        <dbReference type="ARBA" id="ARBA00022801"/>
    </source>
</evidence>